<reference evidence="11" key="1">
    <citation type="submission" date="2016-06" db="UniProtKB">
        <authorList>
            <consortium name="WormBaseParasite"/>
        </authorList>
    </citation>
    <scope>IDENTIFICATION</scope>
</reference>
<dbReference type="InterPro" id="IPR005845">
    <property type="entry name" value="A-D-PHexomutase_a/b/a-II"/>
</dbReference>
<evidence type="ECO:0000256" key="6">
    <source>
        <dbReference type="RuleBase" id="RU004326"/>
    </source>
</evidence>
<accession>A0A183DZ81</accession>
<keyword evidence="5" id="KW-0413">Isomerase</keyword>
<comment type="similarity">
    <text evidence="2 6">Belongs to the phosphohexose mutase family.</text>
</comment>
<dbReference type="WBParaSite" id="GPUH_0001403701-mRNA-1">
    <property type="protein sequence ID" value="GPUH_0001403701-mRNA-1"/>
    <property type="gene ID" value="GPUH_0001403701"/>
</dbReference>
<keyword evidence="3 6" id="KW-0479">Metal-binding</keyword>
<reference evidence="9 10" key="2">
    <citation type="submission" date="2018-11" db="EMBL/GenBank/DDBJ databases">
        <authorList>
            <consortium name="Pathogen Informatics"/>
        </authorList>
    </citation>
    <scope>NUCLEOTIDE SEQUENCE [LARGE SCALE GENOMIC DNA]</scope>
</reference>
<dbReference type="EMBL" id="UYRT01080806">
    <property type="protein sequence ID" value="VDN23420.1"/>
    <property type="molecule type" value="Genomic_DNA"/>
</dbReference>
<evidence type="ECO:0000256" key="1">
    <source>
        <dbReference type="ARBA" id="ARBA00001946"/>
    </source>
</evidence>
<dbReference type="InterPro" id="IPR016066">
    <property type="entry name" value="A-D-PHexomutase_CS"/>
</dbReference>
<dbReference type="Proteomes" id="UP000271098">
    <property type="component" value="Unassembled WGS sequence"/>
</dbReference>
<evidence type="ECO:0000256" key="3">
    <source>
        <dbReference type="ARBA" id="ARBA00022723"/>
    </source>
</evidence>
<dbReference type="InterPro" id="IPR005841">
    <property type="entry name" value="Alpha-D-phosphohexomutase_SF"/>
</dbReference>
<evidence type="ECO:0000259" key="8">
    <source>
        <dbReference type="Pfam" id="PF02879"/>
    </source>
</evidence>
<evidence type="ECO:0000259" key="7">
    <source>
        <dbReference type="Pfam" id="PF02878"/>
    </source>
</evidence>
<evidence type="ECO:0000256" key="5">
    <source>
        <dbReference type="ARBA" id="ARBA00023235"/>
    </source>
</evidence>
<dbReference type="PROSITE" id="PS00710">
    <property type="entry name" value="PGM_PMM"/>
    <property type="match status" value="1"/>
</dbReference>
<comment type="cofactor">
    <cofactor evidence="1">
        <name>Mg(2+)</name>
        <dbReference type="ChEBI" id="CHEBI:18420"/>
    </cofactor>
</comment>
<dbReference type="Pfam" id="PF02879">
    <property type="entry name" value="PGM_PMM_II"/>
    <property type="match status" value="1"/>
</dbReference>
<dbReference type="AlphaFoldDB" id="A0A183DZ81"/>
<keyword evidence="10" id="KW-1185">Reference proteome</keyword>
<dbReference type="SUPFAM" id="SSF53738">
    <property type="entry name" value="Phosphoglucomutase, first 3 domains"/>
    <property type="match status" value="2"/>
</dbReference>
<dbReference type="GO" id="GO:0005634">
    <property type="term" value="C:nucleus"/>
    <property type="evidence" value="ECO:0007669"/>
    <property type="project" value="TreeGrafter"/>
</dbReference>
<evidence type="ECO:0000256" key="4">
    <source>
        <dbReference type="ARBA" id="ARBA00022842"/>
    </source>
</evidence>
<feature type="domain" description="Alpha-D-phosphohexomutase alpha/beta/alpha" evidence="8">
    <location>
        <begin position="206"/>
        <end position="296"/>
    </location>
</feature>
<sequence>MSNHEKLAAKWLKWDKNEKTRAEIEDLLQKKNVEELESRLCGKMAFGTAGVRTRMEAGFCRLNDLTILMLTHGFAKHLKDEYKRDSNGVAIGYDGRHNSKRWAELAANVFVLNGIKVFLFSECCPTPVVSYATIRLKCDAGLMITASHNPKQDNGYKAYWTNGAQLLGPHDREICRIAYEDVEPKPEYWDTSKLRSHPLFNTADPKCPIKFTYSAFHGVGLPYASRMLKDFGFRSENLVVVQEHAKPDPDFPTVPFPNPEEGLKVLKIPIATAEKNHSTVILANDPDADRFQLAEQQKK</sequence>
<protein>
    <submittedName>
        <fullName evidence="11">PGM_PMM_I domain-containing protein</fullName>
    </submittedName>
</protein>
<keyword evidence="4 6" id="KW-0460">Magnesium</keyword>
<dbReference type="InterPro" id="IPR005844">
    <property type="entry name" value="A-D-PHexomutase_a/b/a-I"/>
</dbReference>
<dbReference type="GO" id="GO:0008973">
    <property type="term" value="F:phosphopentomutase activity"/>
    <property type="evidence" value="ECO:0007669"/>
    <property type="project" value="TreeGrafter"/>
</dbReference>
<dbReference type="PANTHER" id="PTHR45745:SF1">
    <property type="entry name" value="PHOSPHOGLUCOMUTASE 2B-RELATED"/>
    <property type="match status" value="1"/>
</dbReference>
<evidence type="ECO:0000313" key="9">
    <source>
        <dbReference type="EMBL" id="VDN23420.1"/>
    </source>
</evidence>
<dbReference type="GO" id="GO:0005975">
    <property type="term" value="P:carbohydrate metabolic process"/>
    <property type="evidence" value="ECO:0007669"/>
    <property type="project" value="InterPro"/>
</dbReference>
<evidence type="ECO:0000313" key="10">
    <source>
        <dbReference type="Proteomes" id="UP000271098"/>
    </source>
</evidence>
<dbReference type="Pfam" id="PF02878">
    <property type="entry name" value="PGM_PMM_I"/>
    <property type="match status" value="1"/>
</dbReference>
<evidence type="ECO:0000256" key="2">
    <source>
        <dbReference type="ARBA" id="ARBA00010231"/>
    </source>
</evidence>
<gene>
    <name evidence="9" type="ORF">GPUH_LOCUS14022</name>
</gene>
<dbReference type="Gene3D" id="3.40.120.10">
    <property type="entry name" value="Alpha-D-Glucose-1,6-Bisphosphate, subunit A, domain 3"/>
    <property type="match status" value="2"/>
</dbReference>
<dbReference type="GO" id="GO:0006166">
    <property type="term" value="P:purine ribonucleoside salvage"/>
    <property type="evidence" value="ECO:0007669"/>
    <property type="project" value="TreeGrafter"/>
</dbReference>
<dbReference type="InterPro" id="IPR016055">
    <property type="entry name" value="A-D-PHexomutase_a/b/a-I/II/III"/>
</dbReference>
<dbReference type="OrthoDB" id="8300170at2759"/>
<feature type="domain" description="Alpha-D-phosphohexomutase alpha/beta/alpha" evidence="7">
    <location>
        <begin position="44"/>
        <end position="179"/>
    </location>
</feature>
<organism evidence="11">
    <name type="scientific">Gongylonema pulchrum</name>
    <dbReference type="NCBI Taxonomy" id="637853"/>
    <lineage>
        <taxon>Eukaryota</taxon>
        <taxon>Metazoa</taxon>
        <taxon>Ecdysozoa</taxon>
        <taxon>Nematoda</taxon>
        <taxon>Chromadorea</taxon>
        <taxon>Rhabditida</taxon>
        <taxon>Spirurina</taxon>
        <taxon>Spiruromorpha</taxon>
        <taxon>Spiruroidea</taxon>
        <taxon>Gongylonematidae</taxon>
        <taxon>Gongylonema</taxon>
    </lineage>
</organism>
<evidence type="ECO:0000313" key="11">
    <source>
        <dbReference type="WBParaSite" id="GPUH_0001403701-mRNA-1"/>
    </source>
</evidence>
<dbReference type="GO" id="GO:0000287">
    <property type="term" value="F:magnesium ion binding"/>
    <property type="evidence" value="ECO:0007669"/>
    <property type="project" value="InterPro"/>
</dbReference>
<dbReference type="PANTHER" id="PTHR45745">
    <property type="entry name" value="PHOSPHOMANNOMUTASE 45A"/>
    <property type="match status" value="1"/>
</dbReference>
<name>A0A183DZ81_9BILA</name>
<proteinExistence type="inferred from homology"/>
<dbReference type="PRINTS" id="PR00509">
    <property type="entry name" value="PGMPMM"/>
</dbReference>